<gene>
    <name evidence="4" type="ORF">OG517_06660</name>
</gene>
<keyword evidence="5" id="KW-1185">Reference proteome</keyword>
<accession>A0ABZ1T5I8</accession>
<name>A0ABZ1T5I8_STRVG</name>
<evidence type="ECO:0000259" key="3">
    <source>
        <dbReference type="Pfam" id="PF01301"/>
    </source>
</evidence>
<dbReference type="RefSeq" id="WP_328960645.1">
    <property type="nucleotide sequence ID" value="NZ_CP108090.1"/>
</dbReference>
<dbReference type="PANTHER" id="PTHR23421">
    <property type="entry name" value="BETA-GALACTOSIDASE RELATED"/>
    <property type="match status" value="1"/>
</dbReference>
<comment type="similarity">
    <text evidence="1 2">Belongs to the glycosyl hydrolase 35 family.</text>
</comment>
<dbReference type="Pfam" id="PF01301">
    <property type="entry name" value="Glyco_hydro_35"/>
    <property type="match status" value="1"/>
</dbReference>
<evidence type="ECO:0000313" key="5">
    <source>
        <dbReference type="Proteomes" id="UP001432039"/>
    </source>
</evidence>
<feature type="domain" description="Glycoside hydrolase 35 catalytic" evidence="3">
    <location>
        <begin position="15"/>
        <end position="120"/>
    </location>
</feature>
<evidence type="ECO:0000256" key="2">
    <source>
        <dbReference type="RuleBase" id="RU003679"/>
    </source>
</evidence>
<dbReference type="InterPro" id="IPR031330">
    <property type="entry name" value="Gly_Hdrlase_35_cat"/>
</dbReference>
<evidence type="ECO:0000313" key="4">
    <source>
        <dbReference type="EMBL" id="WUQ11133.1"/>
    </source>
</evidence>
<organism evidence="4 5">
    <name type="scientific">Streptomyces virginiae</name>
    <name type="common">Streptomyces cinnamonensis</name>
    <dbReference type="NCBI Taxonomy" id="1961"/>
    <lineage>
        <taxon>Bacteria</taxon>
        <taxon>Bacillati</taxon>
        <taxon>Actinomycetota</taxon>
        <taxon>Actinomycetes</taxon>
        <taxon>Kitasatosporales</taxon>
        <taxon>Streptomycetaceae</taxon>
        <taxon>Streptomyces</taxon>
    </lineage>
</organism>
<protein>
    <submittedName>
        <fullName evidence="4">Beta-galactosidase</fullName>
    </submittedName>
</protein>
<sequence length="642" mass="66445">MSPAPRTSLAEALVPGTTRPVVVGEYPYYRAAPTNWAGDLRDLRALGVDVVSCYLPWRFHETGDPLLGTQGDRAFDFTGKTDPQRDIVGLLELAAAAGLGVLLKPGPFIHAEVQLGGLPDRLCGPGHTPYQGLDGTVLTSQGKPLPSLLDPAVQTETEAWLKAVADEVVAPAAAPGGPVVALQLGNEGTCGDAHLPVDAQDASPPARRAFARWLTRHGLTDEAALATEDVTRWTGATRQQWARWSGHAVVGLWDRISALFPEGPARLANVPLTEVTAPRAALDAWAARQRAVQGSGYFVGHTEWIGNPARETAAFGSHLAGILLGGTDVVEANWGFTWTDESFARPATPVFNALLALLLGSTTVSVYTACATENWGPLVDMDPDGLRAEGVDPALHAPPYTPGAPLAEGGAHQANAQGLRLLSTFLERHGDLLSGSVLDRDAVVLVDRALPEVGAWQRTGRTVLAELAESVHGQLADSGRLIGLGWLGEPPPPAADGTPVPVAVLRAGHPDGDGPGELTLPAGEPAAGTVAAFLAAFAAALPAPAGPRPTAAHGRARVLSRSGRGGVRVIGAFNPTDAADRVTGTGTGGGWTLDLPAGSAAVLVTRDGALLGWLATPEEPSATPVALVWGGEQADATRVRAS</sequence>
<dbReference type="EMBL" id="CP108090">
    <property type="protein sequence ID" value="WUQ11133.1"/>
    <property type="molecule type" value="Genomic_DNA"/>
</dbReference>
<proteinExistence type="inferred from homology"/>
<dbReference type="Gene3D" id="3.20.20.80">
    <property type="entry name" value="Glycosidases"/>
    <property type="match status" value="1"/>
</dbReference>
<reference evidence="4" key="1">
    <citation type="submission" date="2022-10" db="EMBL/GenBank/DDBJ databases">
        <title>The complete genomes of actinobacterial strains from the NBC collection.</title>
        <authorList>
            <person name="Joergensen T.S."/>
            <person name="Alvarez Arevalo M."/>
            <person name="Sterndorff E.B."/>
            <person name="Faurdal D."/>
            <person name="Vuksanovic O."/>
            <person name="Mourched A.-S."/>
            <person name="Charusanti P."/>
            <person name="Shaw S."/>
            <person name="Blin K."/>
            <person name="Weber T."/>
        </authorList>
    </citation>
    <scope>NUCLEOTIDE SEQUENCE</scope>
    <source>
        <strain evidence="4">NBC_00248</strain>
    </source>
</reference>
<dbReference type="Proteomes" id="UP001432039">
    <property type="component" value="Chromosome"/>
</dbReference>
<evidence type="ECO:0000256" key="1">
    <source>
        <dbReference type="ARBA" id="ARBA00009809"/>
    </source>
</evidence>
<dbReference type="InterPro" id="IPR017853">
    <property type="entry name" value="GH"/>
</dbReference>
<dbReference type="SUPFAM" id="SSF51445">
    <property type="entry name" value="(Trans)glycosidases"/>
    <property type="match status" value="1"/>
</dbReference>
<dbReference type="InterPro" id="IPR001944">
    <property type="entry name" value="Glycoside_Hdrlase_35"/>
</dbReference>